<proteinExistence type="predicted"/>
<dbReference type="AlphaFoldDB" id="A0A6G0VS57"/>
<keyword evidence="1" id="KW-0645">Protease</keyword>
<accession>A0A6G0VS57</accession>
<organism evidence="1 2">
    <name type="scientific">Aphis craccivora</name>
    <name type="common">Cowpea aphid</name>
    <dbReference type="NCBI Taxonomy" id="307492"/>
    <lineage>
        <taxon>Eukaryota</taxon>
        <taxon>Metazoa</taxon>
        <taxon>Ecdysozoa</taxon>
        <taxon>Arthropoda</taxon>
        <taxon>Hexapoda</taxon>
        <taxon>Insecta</taxon>
        <taxon>Pterygota</taxon>
        <taxon>Neoptera</taxon>
        <taxon>Paraneoptera</taxon>
        <taxon>Hemiptera</taxon>
        <taxon>Sternorrhyncha</taxon>
        <taxon>Aphidomorpha</taxon>
        <taxon>Aphidoidea</taxon>
        <taxon>Aphididae</taxon>
        <taxon>Aphidini</taxon>
        <taxon>Aphis</taxon>
        <taxon>Aphis</taxon>
    </lineage>
</organism>
<feature type="non-terminal residue" evidence="1">
    <location>
        <position position="198"/>
    </location>
</feature>
<protein>
    <submittedName>
        <fullName evidence="1">ULP PROTEASE domain-containing protein</fullName>
    </submittedName>
</protein>
<sequence length="198" mass="23198">MNNKVNNGIEIRQSNATVESWFKTVKIDILEGNRRLKCSRFLRLMRERVMNKKTCTRALDFDSKARQINVKGNGKRKISESSSHNYLDATENWGKKEKQHKHLQHTKYLVDSIENVVVIKCDNVTMSTVNEPINNDVVLRDLSKPFDDNCLIKSVSTPASHKSPFRRFVQLIDFYKNMLPKELTYYKPINMPMNRDYL</sequence>
<reference evidence="1 2" key="1">
    <citation type="submission" date="2019-08" db="EMBL/GenBank/DDBJ databases">
        <title>Whole genome of Aphis craccivora.</title>
        <authorList>
            <person name="Voronova N.V."/>
            <person name="Shulinski R.S."/>
            <person name="Bandarenka Y.V."/>
            <person name="Zhorov D.G."/>
            <person name="Warner D."/>
        </authorList>
    </citation>
    <scope>NUCLEOTIDE SEQUENCE [LARGE SCALE GENOMIC DNA]</scope>
    <source>
        <strain evidence="1">180601</strain>
        <tissue evidence="1">Whole Body</tissue>
    </source>
</reference>
<name>A0A6G0VS57_APHCR</name>
<dbReference type="GO" id="GO:0008233">
    <property type="term" value="F:peptidase activity"/>
    <property type="evidence" value="ECO:0007669"/>
    <property type="project" value="UniProtKB-KW"/>
</dbReference>
<evidence type="ECO:0000313" key="1">
    <source>
        <dbReference type="EMBL" id="KAF0706571.1"/>
    </source>
</evidence>
<keyword evidence="1" id="KW-0378">Hydrolase</keyword>
<comment type="caution">
    <text evidence="1">The sequence shown here is derived from an EMBL/GenBank/DDBJ whole genome shotgun (WGS) entry which is preliminary data.</text>
</comment>
<dbReference type="Proteomes" id="UP000478052">
    <property type="component" value="Unassembled WGS sequence"/>
</dbReference>
<dbReference type="OrthoDB" id="6783883at2759"/>
<dbReference type="EMBL" id="VUJU01012867">
    <property type="protein sequence ID" value="KAF0706571.1"/>
    <property type="molecule type" value="Genomic_DNA"/>
</dbReference>
<dbReference type="GO" id="GO:0006508">
    <property type="term" value="P:proteolysis"/>
    <property type="evidence" value="ECO:0007669"/>
    <property type="project" value="UniProtKB-KW"/>
</dbReference>
<evidence type="ECO:0000313" key="2">
    <source>
        <dbReference type="Proteomes" id="UP000478052"/>
    </source>
</evidence>
<keyword evidence="2" id="KW-1185">Reference proteome</keyword>
<gene>
    <name evidence="1" type="ORF">FWK35_00029308</name>
</gene>